<accession>A0A2H0W1U5</accession>
<dbReference type="InterPro" id="IPR005467">
    <property type="entry name" value="His_kinase_dom"/>
</dbReference>
<evidence type="ECO:0000256" key="10">
    <source>
        <dbReference type="ARBA" id="ARBA00022989"/>
    </source>
</evidence>
<dbReference type="InterPro" id="IPR006189">
    <property type="entry name" value="CHASE_dom"/>
</dbReference>
<dbReference type="SMART" id="SM00091">
    <property type="entry name" value="PAS"/>
    <property type="match status" value="2"/>
</dbReference>
<keyword evidence="11" id="KW-0902">Two-component regulatory system</keyword>
<dbReference type="InterPro" id="IPR000014">
    <property type="entry name" value="PAS"/>
</dbReference>
<evidence type="ECO:0000256" key="2">
    <source>
        <dbReference type="ARBA" id="ARBA00004141"/>
    </source>
</evidence>
<evidence type="ECO:0000259" key="16">
    <source>
        <dbReference type="PROSITE" id="PS50112"/>
    </source>
</evidence>
<name>A0A2H0W1U5_9BACT</name>
<feature type="transmembrane region" description="Helical" evidence="14">
    <location>
        <begin position="28"/>
        <end position="50"/>
    </location>
</feature>
<dbReference type="GO" id="GO:0007234">
    <property type="term" value="P:osmosensory signaling via phosphorelay pathway"/>
    <property type="evidence" value="ECO:0007669"/>
    <property type="project" value="TreeGrafter"/>
</dbReference>
<gene>
    <name evidence="18" type="ORF">COT81_01685</name>
</gene>
<dbReference type="EMBL" id="PEZZ01000009">
    <property type="protein sequence ID" value="PIS05345.1"/>
    <property type="molecule type" value="Genomic_DNA"/>
</dbReference>
<dbReference type="InterPro" id="IPR035965">
    <property type="entry name" value="PAS-like_dom_sf"/>
</dbReference>
<dbReference type="Gene3D" id="3.30.565.10">
    <property type="entry name" value="Histidine kinase-like ATPase, C-terminal domain"/>
    <property type="match status" value="1"/>
</dbReference>
<feature type="coiled-coil region" evidence="13">
    <location>
        <begin position="456"/>
        <end position="487"/>
    </location>
</feature>
<dbReference type="Gene3D" id="3.30.450.20">
    <property type="entry name" value="PAS domain"/>
    <property type="match status" value="2"/>
</dbReference>
<evidence type="ECO:0000256" key="9">
    <source>
        <dbReference type="ARBA" id="ARBA00022840"/>
    </source>
</evidence>
<dbReference type="SMART" id="SM00086">
    <property type="entry name" value="PAC"/>
    <property type="match status" value="2"/>
</dbReference>
<reference evidence="19" key="1">
    <citation type="submission" date="2017-09" db="EMBL/GenBank/DDBJ databases">
        <title>Depth-based differentiation of microbial function through sediment-hosted aquifers and enrichment of novel symbionts in the deep terrestrial subsurface.</title>
        <authorList>
            <person name="Probst A.J."/>
            <person name="Ladd B."/>
            <person name="Jarett J.K."/>
            <person name="Geller-Mcgrath D.E."/>
            <person name="Sieber C.M.K."/>
            <person name="Emerson J.B."/>
            <person name="Anantharaman K."/>
            <person name="Thomas B.C."/>
            <person name="Malmstrom R."/>
            <person name="Stieglmeier M."/>
            <person name="Klingl A."/>
            <person name="Woyke T."/>
            <person name="Ryan C.M."/>
            <person name="Banfield J.F."/>
        </authorList>
    </citation>
    <scope>NUCLEOTIDE SEQUENCE [LARGE SCALE GENOMIC DNA]</scope>
</reference>
<dbReference type="InterPro" id="IPR036097">
    <property type="entry name" value="HisK_dim/P_sf"/>
</dbReference>
<feature type="domain" description="PAC" evidence="17">
    <location>
        <begin position="414"/>
        <end position="465"/>
    </location>
</feature>
<dbReference type="CDD" id="cd00082">
    <property type="entry name" value="HisKA"/>
    <property type="match status" value="1"/>
</dbReference>
<feature type="domain" description="Histidine kinase" evidence="15">
    <location>
        <begin position="613"/>
        <end position="833"/>
    </location>
</feature>
<comment type="catalytic activity">
    <reaction evidence="1">
        <text>ATP + protein L-histidine = ADP + protein N-phospho-L-histidine.</text>
        <dbReference type="EC" id="2.7.13.3"/>
    </reaction>
</comment>
<evidence type="ECO:0000256" key="12">
    <source>
        <dbReference type="ARBA" id="ARBA00023136"/>
    </source>
</evidence>
<keyword evidence="10 14" id="KW-1133">Transmembrane helix</keyword>
<dbReference type="SMART" id="SM00387">
    <property type="entry name" value="HATPase_c"/>
    <property type="match status" value="1"/>
</dbReference>
<dbReference type="InterPro" id="IPR003594">
    <property type="entry name" value="HATPase_dom"/>
</dbReference>
<protein>
    <recommendedName>
        <fullName evidence="3">histidine kinase</fullName>
        <ecNumber evidence="3">2.7.13.3</ecNumber>
    </recommendedName>
</protein>
<dbReference type="InterPro" id="IPR001610">
    <property type="entry name" value="PAC"/>
</dbReference>
<evidence type="ECO:0000256" key="8">
    <source>
        <dbReference type="ARBA" id="ARBA00022777"/>
    </source>
</evidence>
<dbReference type="FunFam" id="3.30.565.10:FF:000006">
    <property type="entry name" value="Sensor histidine kinase WalK"/>
    <property type="match status" value="1"/>
</dbReference>
<evidence type="ECO:0000256" key="5">
    <source>
        <dbReference type="ARBA" id="ARBA00022679"/>
    </source>
</evidence>
<dbReference type="PROSITE" id="PS50109">
    <property type="entry name" value="HIS_KIN"/>
    <property type="match status" value="1"/>
</dbReference>
<dbReference type="CDD" id="cd00075">
    <property type="entry name" value="HATPase"/>
    <property type="match status" value="1"/>
</dbReference>
<dbReference type="GO" id="GO:0016020">
    <property type="term" value="C:membrane"/>
    <property type="evidence" value="ECO:0007669"/>
    <property type="project" value="UniProtKB-SubCell"/>
</dbReference>
<dbReference type="PANTHER" id="PTHR42878">
    <property type="entry name" value="TWO-COMPONENT HISTIDINE KINASE"/>
    <property type="match status" value="1"/>
</dbReference>
<dbReference type="CDD" id="cd00130">
    <property type="entry name" value="PAS"/>
    <property type="match status" value="2"/>
</dbReference>
<dbReference type="EC" id="2.7.13.3" evidence="3"/>
<sequence>MEAKKTSKKTNPKPVTVQSINRQKSGRVWYYFLLSAVWVVASSLIIYFLWQNTQLIINRQYDTKFNAESEKLTAALNIKIENYLDLLFALQGLFKVNQDVTNVDWQSFLSDFDLATRYPGVYGIGYFESDEGVLASTQVTYLKTIDDDNFLLGRTLGSWPEVAAAINQAHESGGVIATRPIAQTTERIGKTVWLILPFGDTGLSSASFVGLIIRPEQLFNTVFNNLNVDSGIDYRIYDSRVLSVSNLLYGSELVQSPFSANYYLNKRSEVRVADRVWTFDFSTLPAFSLAFPQERLPQYVLVGGVSFGLLILLVLLSQSSTNYRALSLAERMTRNYKQTQRRYIELVESAPDPVVILDKTGKILTFNSAAQTLSGYTEGEIEGKHFTKIKLLPPKDLAKAIKEFALLAIGQKRTPNEYTIITKSGKQLVMEANSTPLKEDGKVFAIQVIFRDITERKENEQTLRQFAKELNRAKNKAEEEKTKSEIMLSNIADGVVVVDKDGKLVKANKEAKRLLDIHAGYYGKVFNEFFKPLGLDQSPLKKKDDFITRTIKNHKETRYVKAILHDTSKNQIVVRLTATPLKFGNNIFGALIVFRDITREEAIDRQKSEFISIVSHELRTPLSSIKWLLQLMLRGEAGKVSKDQKEYLEEMLDADEHMIRLVNDLLNVSRIESGRVGISPKPTDLVKMINEIIVEEAPFCKARNVDCALVRVNSKIPKLKVDPKMMRHAFSNVINNAIKYSKNAGSVKVEINRQDPDVVVKVKDDGLGIPVSDQENIFKKFFRAHNAINRDVEGSGLGLYFVKQIIEASGGKIWFESKEKKGTTFYISLPLIGSKAKKGEKSLI</sequence>
<evidence type="ECO:0000313" key="19">
    <source>
        <dbReference type="Proteomes" id="UP000230935"/>
    </source>
</evidence>
<dbReference type="Pfam" id="PF00512">
    <property type="entry name" value="HisKA"/>
    <property type="match status" value="1"/>
</dbReference>
<evidence type="ECO:0000313" key="18">
    <source>
        <dbReference type="EMBL" id="PIS05345.1"/>
    </source>
</evidence>
<dbReference type="GO" id="GO:0030295">
    <property type="term" value="F:protein kinase activator activity"/>
    <property type="evidence" value="ECO:0007669"/>
    <property type="project" value="TreeGrafter"/>
</dbReference>
<dbReference type="InterPro" id="IPR036890">
    <property type="entry name" value="HATPase_C_sf"/>
</dbReference>
<keyword evidence="4" id="KW-0597">Phosphoprotein</keyword>
<evidence type="ECO:0000256" key="4">
    <source>
        <dbReference type="ARBA" id="ARBA00022553"/>
    </source>
</evidence>
<dbReference type="Proteomes" id="UP000230935">
    <property type="component" value="Unassembled WGS sequence"/>
</dbReference>
<dbReference type="Gene3D" id="1.10.287.130">
    <property type="match status" value="1"/>
</dbReference>
<dbReference type="PANTHER" id="PTHR42878:SF7">
    <property type="entry name" value="SENSOR HISTIDINE KINASE GLRK"/>
    <property type="match status" value="1"/>
</dbReference>
<dbReference type="FunFam" id="1.10.287.130:FF:000001">
    <property type="entry name" value="Two-component sensor histidine kinase"/>
    <property type="match status" value="1"/>
</dbReference>
<keyword evidence="12 14" id="KW-0472">Membrane</keyword>
<evidence type="ECO:0000256" key="7">
    <source>
        <dbReference type="ARBA" id="ARBA00022741"/>
    </source>
</evidence>
<dbReference type="InterPro" id="IPR050351">
    <property type="entry name" value="BphY/WalK/GraS-like"/>
</dbReference>
<dbReference type="NCBIfam" id="TIGR00229">
    <property type="entry name" value="sensory_box"/>
    <property type="match status" value="1"/>
</dbReference>
<evidence type="ECO:0000256" key="6">
    <source>
        <dbReference type="ARBA" id="ARBA00022692"/>
    </source>
</evidence>
<evidence type="ECO:0000256" key="3">
    <source>
        <dbReference type="ARBA" id="ARBA00012438"/>
    </source>
</evidence>
<evidence type="ECO:0000256" key="11">
    <source>
        <dbReference type="ARBA" id="ARBA00023012"/>
    </source>
</evidence>
<evidence type="ECO:0000256" key="13">
    <source>
        <dbReference type="SAM" id="Coils"/>
    </source>
</evidence>
<proteinExistence type="predicted"/>
<dbReference type="SUPFAM" id="SSF47384">
    <property type="entry name" value="Homodimeric domain of signal transducing histidine kinase"/>
    <property type="match status" value="1"/>
</dbReference>
<dbReference type="PROSITE" id="PS50113">
    <property type="entry name" value="PAC"/>
    <property type="match status" value="1"/>
</dbReference>
<organism evidence="18 19">
    <name type="scientific">Candidatus Buchananbacteria bacterium CG10_big_fil_rev_8_21_14_0_10_42_9</name>
    <dbReference type="NCBI Taxonomy" id="1974526"/>
    <lineage>
        <taxon>Bacteria</taxon>
        <taxon>Candidatus Buchananiibacteriota</taxon>
    </lineage>
</organism>
<feature type="domain" description="PAS" evidence="16">
    <location>
        <begin position="339"/>
        <end position="396"/>
    </location>
</feature>
<evidence type="ECO:0000256" key="14">
    <source>
        <dbReference type="SAM" id="Phobius"/>
    </source>
</evidence>
<keyword evidence="5" id="KW-0808">Transferase</keyword>
<dbReference type="SUPFAM" id="SSF55874">
    <property type="entry name" value="ATPase domain of HSP90 chaperone/DNA topoisomerase II/histidine kinase"/>
    <property type="match status" value="1"/>
</dbReference>
<dbReference type="Gene3D" id="3.30.450.350">
    <property type="entry name" value="CHASE domain"/>
    <property type="match status" value="1"/>
</dbReference>
<evidence type="ECO:0000259" key="17">
    <source>
        <dbReference type="PROSITE" id="PS50113"/>
    </source>
</evidence>
<dbReference type="PROSITE" id="PS50112">
    <property type="entry name" value="PAS"/>
    <property type="match status" value="1"/>
</dbReference>
<dbReference type="SUPFAM" id="SSF55785">
    <property type="entry name" value="PYP-like sensor domain (PAS domain)"/>
    <property type="match status" value="2"/>
</dbReference>
<dbReference type="InterPro" id="IPR003661">
    <property type="entry name" value="HisK_dim/P_dom"/>
</dbReference>
<dbReference type="GO" id="GO:0000156">
    <property type="term" value="F:phosphorelay response regulator activity"/>
    <property type="evidence" value="ECO:0007669"/>
    <property type="project" value="TreeGrafter"/>
</dbReference>
<comment type="subcellular location">
    <subcellularLocation>
        <location evidence="2">Membrane</location>
        <topology evidence="2">Multi-pass membrane protein</topology>
    </subcellularLocation>
</comment>
<dbReference type="AlphaFoldDB" id="A0A2H0W1U5"/>
<dbReference type="Pfam" id="PF02518">
    <property type="entry name" value="HATPase_c"/>
    <property type="match status" value="1"/>
</dbReference>
<evidence type="ECO:0000256" key="1">
    <source>
        <dbReference type="ARBA" id="ARBA00000085"/>
    </source>
</evidence>
<comment type="caution">
    <text evidence="18">The sequence shown here is derived from an EMBL/GenBank/DDBJ whole genome shotgun (WGS) entry which is preliminary data.</text>
</comment>
<dbReference type="InterPro" id="IPR004358">
    <property type="entry name" value="Sig_transdc_His_kin-like_C"/>
</dbReference>
<keyword evidence="7" id="KW-0547">Nucleotide-binding</keyword>
<dbReference type="PRINTS" id="PR00344">
    <property type="entry name" value="BCTRLSENSOR"/>
</dbReference>
<dbReference type="SMART" id="SM01079">
    <property type="entry name" value="CHASE"/>
    <property type="match status" value="1"/>
</dbReference>
<keyword evidence="13" id="KW-0175">Coiled coil</keyword>
<keyword evidence="9" id="KW-0067">ATP-binding</keyword>
<dbReference type="SMART" id="SM00388">
    <property type="entry name" value="HisKA"/>
    <property type="match status" value="1"/>
</dbReference>
<dbReference type="GO" id="GO:0000155">
    <property type="term" value="F:phosphorelay sensor kinase activity"/>
    <property type="evidence" value="ECO:0007669"/>
    <property type="project" value="InterPro"/>
</dbReference>
<dbReference type="InterPro" id="IPR000700">
    <property type="entry name" value="PAS-assoc_C"/>
</dbReference>
<keyword evidence="8" id="KW-0418">Kinase</keyword>
<dbReference type="Pfam" id="PF13426">
    <property type="entry name" value="PAS_9"/>
    <property type="match status" value="2"/>
</dbReference>
<evidence type="ECO:0000259" key="15">
    <source>
        <dbReference type="PROSITE" id="PS50109"/>
    </source>
</evidence>
<dbReference type="InterPro" id="IPR042240">
    <property type="entry name" value="CHASE_sf"/>
</dbReference>
<keyword evidence="6 14" id="KW-0812">Transmembrane</keyword>